<accession>A0ABT7HLW3</accession>
<dbReference type="EC" id="4.1.2.25" evidence="2"/>
<dbReference type="SMART" id="SM00905">
    <property type="entry name" value="FolB"/>
    <property type="match status" value="1"/>
</dbReference>
<organism evidence="2 3">
    <name type="scientific">Campylobacter gastrosuis</name>
    <dbReference type="NCBI Taxonomy" id="2974576"/>
    <lineage>
        <taxon>Bacteria</taxon>
        <taxon>Pseudomonadati</taxon>
        <taxon>Campylobacterota</taxon>
        <taxon>Epsilonproteobacteria</taxon>
        <taxon>Campylobacterales</taxon>
        <taxon>Campylobacteraceae</taxon>
        <taxon>Campylobacter</taxon>
    </lineage>
</organism>
<keyword evidence="2" id="KW-0456">Lyase</keyword>
<dbReference type="EMBL" id="JANURM010000001">
    <property type="protein sequence ID" value="MDL0087943.1"/>
    <property type="molecule type" value="Genomic_DNA"/>
</dbReference>
<evidence type="ECO:0000313" key="2">
    <source>
        <dbReference type="EMBL" id="MDL0087943.1"/>
    </source>
</evidence>
<reference evidence="2" key="1">
    <citation type="submission" date="2022-08" db="EMBL/GenBank/DDBJ databases">
        <authorList>
            <person name="Wang H."/>
        </authorList>
    </citation>
    <scope>NUCLEOTIDE SEQUENCE</scope>
    <source>
        <strain evidence="2">PS10</strain>
    </source>
</reference>
<dbReference type="Proteomes" id="UP001173801">
    <property type="component" value="Unassembled WGS sequence"/>
</dbReference>
<dbReference type="Gene3D" id="3.30.1130.10">
    <property type="match status" value="1"/>
</dbReference>
<dbReference type="SUPFAM" id="SSF55620">
    <property type="entry name" value="Tetrahydrobiopterin biosynthesis enzymes-like"/>
    <property type="match status" value="1"/>
</dbReference>
<dbReference type="InterPro" id="IPR006157">
    <property type="entry name" value="FolB_dom"/>
</dbReference>
<gene>
    <name evidence="2" type="ORF">NYG85_00950</name>
</gene>
<dbReference type="InterPro" id="IPR043133">
    <property type="entry name" value="GTP-CH-I_C/QueF"/>
</dbReference>
<evidence type="ECO:0000313" key="3">
    <source>
        <dbReference type="Proteomes" id="UP001173801"/>
    </source>
</evidence>
<keyword evidence="3" id="KW-1185">Reference proteome</keyword>
<dbReference type="Pfam" id="PF02152">
    <property type="entry name" value="FolB"/>
    <property type="match status" value="1"/>
</dbReference>
<comment type="caution">
    <text evidence="2">The sequence shown here is derived from an EMBL/GenBank/DDBJ whole genome shotgun (WGS) entry which is preliminary data.</text>
</comment>
<proteinExistence type="predicted"/>
<dbReference type="RefSeq" id="WP_284936706.1">
    <property type="nucleotide sequence ID" value="NZ_JANURM010000001.1"/>
</dbReference>
<evidence type="ECO:0000259" key="1">
    <source>
        <dbReference type="SMART" id="SM00905"/>
    </source>
</evidence>
<name>A0ABT7HLW3_9BACT</name>
<feature type="domain" description="Dihydroneopterin aldolase/epimerase" evidence="1">
    <location>
        <begin position="7"/>
        <end position="106"/>
    </location>
</feature>
<protein>
    <submittedName>
        <fullName evidence="2">Dihydroneopterin aldolase</fullName>
        <ecNumber evidence="2">4.1.2.25</ecNumber>
    </submittedName>
</protein>
<sequence>MNLQITTIIKDFEFETIIGMFEFEQKTPQKVRINAEFCSESFVNYVEFKEFLKEKYNELKFQGIEESLSVMSKILKDKFQGLKSLKLEILKLEILQDALVGARLDIIY</sequence>
<dbReference type="GO" id="GO:0004150">
    <property type="term" value="F:dihydroneopterin aldolase activity"/>
    <property type="evidence" value="ECO:0007669"/>
    <property type="project" value="UniProtKB-EC"/>
</dbReference>
<reference evidence="2" key="2">
    <citation type="journal article" date="2023" name="Microorganisms">
        <title>Isolation and Genomic Characteristics of Cat-Borne Campylobacter felis sp. nov. and Sheep-Borne Campylobacter ovis sp. nov.</title>
        <authorList>
            <person name="Wang H."/>
            <person name="Li Y."/>
            <person name="Gu Y."/>
            <person name="Zhou G."/>
            <person name="Chen X."/>
            <person name="Zhang X."/>
            <person name="Shao Z."/>
            <person name="Zhang J."/>
            <person name="Zhang M."/>
        </authorList>
    </citation>
    <scope>NUCLEOTIDE SEQUENCE</scope>
    <source>
        <strain evidence="2">PS10</strain>
    </source>
</reference>